<accession>A0AAD9KG36</accession>
<evidence type="ECO:0000313" key="6">
    <source>
        <dbReference type="EMBL" id="KAK2170652.1"/>
    </source>
</evidence>
<name>A0AAD9KG36_9ANNE</name>
<feature type="compositionally biased region" description="Acidic residues" evidence="3">
    <location>
        <begin position="65"/>
        <end position="76"/>
    </location>
</feature>
<dbReference type="Pfam" id="PF13299">
    <property type="entry name" value="CPSF100_C"/>
    <property type="match status" value="1"/>
</dbReference>
<gene>
    <name evidence="6" type="ORF">LSH36_1g04012</name>
</gene>
<comment type="subcellular location">
    <subcellularLocation>
        <location evidence="2">Nucleus</location>
    </subcellularLocation>
</comment>
<keyword evidence="2" id="KW-0539">Nucleus</keyword>
<dbReference type="GO" id="GO:0006398">
    <property type="term" value="P:mRNA 3'-end processing by stem-loop binding and cleavage"/>
    <property type="evidence" value="ECO:0007669"/>
    <property type="project" value="InterPro"/>
</dbReference>
<keyword evidence="7" id="KW-1185">Reference proteome</keyword>
<dbReference type="SUPFAM" id="SSF56281">
    <property type="entry name" value="Metallo-hydrolase/oxidoreductase"/>
    <property type="match status" value="1"/>
</dbReference>
<dbReference type="AlphaFoldDB" id="A0AAD9KG36"/>
<evidence type="ECO:0000256" key="3">
    <source>
        <dbReference type="SAM" id="MobiDB-lite"/>
    </source>
</evidence>
<evidence type="ECO:0000256" key="1">
    <source>
        <dbReference type="ARBA" id="ARBA00010624"/>
    </source>
</evidence>
<evidence type="ECO:0000259" key="4">
    <source>
        <dbReference type="Pfam" id="PF07521"/>
    </source>
</evidence>
<feature type="domain" description="Zn-dependent metallo-hydrolase RNA specificity" evidence="4">
    <location>
        <begin position="215"/>
        <end position="269"/>
    </location>
</feature>
<dbReference type="EMBL" id="JAODUP010000001">
    <property type="protein sequence ID" value="KAK2170652.1"/>
    <property type="molecule type" value="Genomic_DNA"/>
</dbReference>
<dbReference type="InterPro" id="IPR036866">
    <property type="entry name" value="RibonucZ/Hydroxyglut_hydro"/>
</dbReference>
<feature type="domain" description="Cleavage and polyadenylation specificity factor 2 C-terminal" evidence="5">
    <location>
        <begin position="295"/>
        <end position="446"/>
    </location>
</feature>
<evidence type="ECO:0000259" key="5">
    <source>
        <dbReference type="Pfam" id="PF13299"/>
    </source>
</evidence>
<proteinExistence type="inferred from homology"/>
<protein>
    <recommendedName>
        <fullName evidence="2">Cleavage and polyadenylation specificity factor subunit 2</fullName>
    </recommendedName>
    <alternativeName>
        <fullName evidence="2">Cleavage and polyadenylation specificity factor 100 kDa subunit</fullName>
    </alternativeName>
</protein>
<evidence type="ECO:0000313" key="7">
    <source>
        <dbReference type="Proteomes" id="UP001208570"/>
    </source>
</evidence>
<reference evidence="6" key="1">
    <citation type="journal article" date="2023" name="Mol. Biol. Evol.">
        <title>Third-Generation Sequencing Reveals the Adaptive Role of the Epigenome in Three Deep-Sea Polychaetes.</title>
        <authorList>
            <person name="Perez M."/>
            <person name="Aroh O."/>
            <person name="Sun Y."/>
            <person name="Lan Y."/>
            <person name="Juniper S.K."/>
            <person name="Young C.R."/>
            <person name="Angers B."/>
            <person name="Qian P.Y."/>
        </authorList>
    </citation>
    <scope>NUCLEOTIDE SEQUENCE</scope>
    <source>
        <strain evidence="6">P08H-3</strain>
    </source>
</reference>
<dbReference type="InterPro" id="IPR011108">
    <property type="entry name" value="RMMBL"/>
</dbReference>
<dbReference type="InterPro" id="IPR025069">
    <property type="entry name" value="Cpsf2_C"/>
</dbReference>
<organism evidence="6 7">
    <name type="scientific">Paralvinella palmiformis</name>
    <dbReference type="NCBI Taxonomy" id="53620"/>
    <lineage>
        <taxon>Eukaryota</taxon>
        <taxon>Metazoa</taxon>
        <taxon>Spiralia</taxon>
        <taxon>Lophotrochozoa</taxon>
        <taxon>Annelida</taxon>
        <taxon>Polychaeta</taxon>
        <taxon>Sedentaria</taxon>
        <taxon>Canalipalpata</taxon>
        <taxon>Terebellida</taxon>
        <taxon>Terebelliformia</taxon>
        <taxon>Alvinellidae</taxon>
        <taxon>Paralvinella</taxon>
    </lineage>
</organism>
<dbReference type="GO" id="GO:0003723">
    <property type="term" value="F:RNA binding"/>
    <property type="evidence" value="ECO:0007669"/>
    <property type="project" value="UniProtKB-KW"/>
</dbReference>
<keyword evidence="2" id="KW-0507">mRNA processing</keyword>
<keyword evidence="2" id="KW-0694">RNA-binding</keyword>
<dbReference type="Proteomes" id="UP001208570">
    <property type="component" value="Unassembled WGS sequence"/>
</dbReference>
<dbReference type="InterPro" id="IPR027075">
    <property type="entry name" value="CPSF2"/>
</dbReference>
<evidence type="ECO:0000256" key="2">
    <source>
        <dbReference type="RuleBase" id="RU365006"/>
    </source>
</evidence>
<feature type="compositionally biased region" description="Basic and acidic residues" evidence="3">
    <location>
        <begin position="35"/>
        <end position="64"/>
    </location>
</feature>
<dbReference type="GO" id="GO:0005847">
    <property type="term" value="C:mRNA cleavage and polyadenylation specificity factor complex"/>
    <property type="evidence" value="ECO:0007669"/>
    <property type="project" value="InterPro"/>
</dbReference>
<dbReference type="PANTHER" id="PTHR45922:SF1">
    <property type="entry name" value="CLEAVAGE AND POLYADENYLATION SPECIFICITY FACTOR SUBUNIT 2"/>
    <property type="match status" value="1"/>
</dbReference>
<sequence>MRVMIIISPFFVDWDIKGLAERPVHHRVRLEGEELEEHLHRQKEKEAEEAKIKADQEKKEREELESSSESEEEEEDTTIRTRHDLMLVSESKQRAGFFKQAKKSYPMFPIREEKLKWDDYGEIIRPDDYIILEPVQQQEEKMFENSHVGSPVRVCVRWSWSGIGATEFIVENKAVNGMFRLLKKNNREPFMEYHGHADNEIIDVPTKCITTEEKVDILANVIFIDFEGRSDGESIRKILSQIRPRQLILVRGSKEASQSLADYCRTNRDLVQGKIHIPGQNELIDATTESHIYQVRLRDSVVSALKFYKAKEYDVAWIDATLDLSKAKTDTSAKLVDTTAKMDSKQDKSDQSDQDVVMEEVVDIIPTLIPCTGHVEGHKAVFINEPKLSDFKQILIKENIQAEFSGGVLICNNVVAVRRNEAGRLQLEGCLCEDYYKVRALLYDQFAVV</sequence>
<comment type="similarity">
    <text evidence="1 2">Belongs to the metallo-beta-lactamase superfamily. RNA-metabolizing metallo-beta-lactamase-like family. CPSF2/YSH1 subfamily.</text>
</comment>
<feature type="region of interest" description="Disordered" evidence="3">
    <location>
        <begin position="35"/>
        <end position="83"/>
    </location>
</feature>
<comment type="caution">
    <text evidence="6">The sequence shown here is derived from an EMBL/GenBank/DDBJ whole genome shotgun (WGS) entry which is preliminary data.</text>
</comment>
<dbReference type="PANTHER" id="PTHR45922">
    <property type="entry name" value="CLEAVAGE AND POLYADENYLATION SPECIFICITY FACTOR SUBUNIT 2"/>
    <property type="match status" value="1"/>
</dbReference>
<dbReference type="Pfam" id="PF07521">
    <property type="entry name" value="RMMBL"/>
    <property type="match status" value="1"/>
</dbReference>